<dbReference type="EMBL" id="JAULSX010000003">
    <property type="protein sequence ID" value="KAK3494968.1"/>
    <property type="molecule type" value="Genomic_DNA"/>
</dbReference>
<evidence type="ECO:0000256" key="3">
    <source>
        <dbReference type="SAM" id="MobiDB-lite"/>
    </source>
</evidence>
<evidence type="ECO:0000256" key="4">
    <source>
        <dbReference type="SAM" id="Phobius"/>
    </source>
</evidence>
<evidence type="ECO:0008006" key="7">
    <source>
        <dbReference type="Google" id="ProtNLM"/>
    </source>
</evidence>
<name>A0AAJ0MSQ3_9PEZI</name>
<dbReference type="AlphaFoldDB" id="A0AAJ0MSQ3"/>
<feature type="region of interest" description="Disordered" evidence="3">
    <location>
        <begin position="560"/>
        <end position="613"/>
    </location>
</feature>
<keyword evidence="4" id="KW-0812">Transmembrane</keyword>
<dbReference type="SUPFAM" id="SSF117281">
    <property type="entry name" value="Kelch motif"/>
    <property type="match status" value="1"/>
</dbReference>
<dbReference type="CDD" id="cd12087">
    <property type="entry name" value="TM_EGFR-like"/>
    <property type="match status" value="1"/>
</dbReference>
<keyword evidence="4" id="KW-1133">Transmembrane helix</keyword>
<keyword evidence="4" id="KW-0472">Membrane</keyword>
<evidence type="ECO:0000256" key="2">
    <source>
        <dbReference type="ARBA" id="ARBA00023004"/>
    </source>
</evidence>
<feature type="compositionally biased region" description="Polar residues" evidence="3">
    <location>
        <begin position="714"/>
        <end position="724"/>
    </location>
</feature>
<keyword evidence="1" id="KW-0677">Repeat</keyword>
<dbReference type="PANTHER" id="PTHR47435">
    <property type="entry name" value="KELCH REPEAT PROTEIN (AFU_ORTHOLOGUE AFUA_5G12780)"/>
    <property type="match status" value="1"/>
</dbReference>
<sequence>MISTQVLCLGASSWQPRPSTTQRPSRSPLIPQSWRLLLVPLFLTIIQVSHAQLDPIRNFCRIFGHQTAVIDNRLYIDGGFINYNPISQYPANYTNAGLLYLDLSTITESGMPPLLSTSPPKNSSVPSVHGAALWADQLNKRLYLFGGESPPSLPTSNYYLPSLWSFDAVSEDWELVAPKNNPNQVKIDGVSYGAGASVEERGEGYYFGGWISDSSTGNSTGVASGGLVKFDFDEGQWLRNEGPDQDENAKVGRAEGAMVFIPIGDGGMLVYFGGLMQSQSEDDEKSGNVTTEGQPMEMIYLYDVLSSKWYVQNATGEVPGKRRRFCAGATWAGDKSSYNIYIYGGASTPPDNHPGYDDVYILTIPSFQWLKLYPKPSDNSDPSQNSQQGGAYPHHSLTCNVISQAQMLIIGGSFPVSADCDVPSQFGTHNLDLGEQNTKKEPWQLFDSNLTTYTVPDAVVKVVGGGKDGRATKREPEKGWAHPDLKVLLTREAKFAARTATRSVPSATGSSDANRGGTDLSKGAIAGIAVGGAVAIVAALVGACWFIRRHRQRRILDQKNRREKSLADGARLGTVASHSDMPPWSPGMTATTGYTSTSPCSDGPFQRQQQGNSAFSVVVPRPPAELEGNTYWQGPDGVTYELTSPGSVVSEQHQQTLQTKVDSQGRVWMQVPPAGRCDHGSPMSRHRTVTRIGSESGTPTTTTTTTADPHGTKSPISPTHSPTEPQELGVNPKRGSTDATTILTGSAGWDAARGRPKHHTFYHP</sequence>
<feature type="compositionally biased region" description="Polar residues" evidence="3">
    <location>
        <begin position="588"/>
        <end position="613"/>
    </location>
</feature>
<feature type="region of interest" description="Disordered" evidence="3">
    <location>
        <begin position="499"/>
        <end position="518"/>
    </location>
</feature>
<dbReference type="RefSeq" id="XP_062694397.1">
    <property type="nucleotide sequence ID" value="XM_062832053.1"/>
</dbReference>
<feature type="compositionally biased region" description="Polar residues" evidence="3">
    <location>
        <begin position="500"/>
        <end position="513"/>
    </location>
</feature>
<protein>
    <recommendedName>
        <fullName evidence="7">Galactose oxidase</fullName>
    </recommendedName>
</protein>
<reference evidence="5 6" key="1">
    <citation type="journal article" date="2023" name="Mol. Phylogenet. Evol.">
        <title>Genome-scale phylogeny and comparative genomics of the fungal order Sordariales.</title>
        <authorList>
            <person name="Hensen N."/>
            <person name="Bonometti L."/>
            <person name="Westerberg I."/>
            <person name="Brannstrom I.O."/>
            <person name="Guillou S."/>
            <person name="Cros-Aarteil S."/>
            <person name="Calhoun S."/>
            <person name="Haridas S."/>
            <person name="Kuo A."/>
            <person name="Mondo S."/>
            <person name="Pangilinan J."/>
            <person name="Riley R."/>
            <person name="LaButti K."/>
            <person name="Andreopoulos B."/>
            <person name="Lipzen A."/>
            <person name="Chen C."/>
            <person name="Yan M."/>
            <person name="Daum C."/>
            <person name="Ng V."/>
            <person name="Clum A."/>
            <person name="Steindorff A."/>
            <person name="Ohm R.A."/>
            <person name="Martin F."/>
            <person name="Silar P."/>
            <person name="Natvig D.O."/>
            <person name="Lalanne C."/>
            <person name="Gautier V."/>
            <person name="Ament-Velasquez S.L."/>
            <person name="Kruys A."/>
            <person name="Hutchinson M.I."/>
            <person name="Powell A.J."/>
            <person name="Barry K."/>
            <person name="Miller A.N."/>
            <person name="Grigoriev I.V."/>
            <person name="Debuchy R."/>
            <person name="Gladieux P."/>
            <person name="Hiltunen Thoren M."/>
            <person name="Johannesson H."/>
        </authorList>
    </citation>
    <scope>NUCLEOTIDE SEQUENCE [LARGE SCALE GENOMIC DNA]</scope>
    <source>
        <strain evidence="5 6">FGSC 10403</strain>
    </source>
</reference>
<feature type="transmembrane region" description="Helical" evidence="4">
    <location>
        <begin position="524"/>
        <end position="547"/>
    </location>
</feature>
<dbReference type="GO" id="GO:0019760">
    <property type="term" value="P:glucosinolate metabolic process"/>
    <property type="evidence" value="ECO:0007669"/>
    <property type="project" value="UniProtKB-ARBA"/>
</dbReference>
<evidence type="ECO:0000256" key="1">
    <source>
        <dbReference type="ARBA" id="ARBA00022737"/>
    </source>
</evidence>
<keyword evidence="2" id="KW-0408">Iron</keyword>
<organism evidence="5 6">
    <name type="scientific">Neurospora hispaniola</name>
    <dbReference type="NCBI Taxonomy" id="588809"/>
    <lineage>
        <taxon>Eukaryota</taxon>
        <taxon>Fungi</taxon>
        <taxon>Dikarya</taxon>
        <taxon>Ascomycota</taxon>
        <taxon>Pezizomycotina</taxon>
        <taxon>Sordariomycetes</taxon>
        <taxon>Sordariomycetidae</taxon>
        <taxon>Sordariales</taxon>
        <taxon>Sordariaceae</taxon>
        <taxon>Neurospora</taxon>
    </lineage>
</organism>
<dbReference type="Proteomes" id="UP001285908">
    <property type="component" value="Unassembled WGS sequence"/>
</dbReference>
<proteinExistence type="predicted"/>
<dbReference type="Pfam" id="PF24681">
    <property type="entry name" value="Kelch_KLHDC2_KLHL20_DRC7"/>
    <property type="match status" value="1"/>
</dbReference>
<dbReference type="GeneID" id="87869675"/>
<dbReference type="InterPro" id="IPR015915">
    <property type="entry name" value="Kelch-typ_b-propeller"/>
</dbReference>
<dbReference type="PANTHER" id="PTHR47435:SF4">
    <property type="entry name" value="KELCH REPEAT PROTEIN (AFU_ORTHOLOGUE AFUA_5G12780)"/>
    <property type="match status" value="1"/>
</dbReference>
<evidence type="ECO:0000313" key="5">
    <source>
        <dbReference type="EMBL" id="KAK3494968.1"/>
    </source>
</evidence>
<accession>A0AAJ0MSQ3</accession>
<dbReference type="Gene3D" id="2.120.10.80">
    <property type="entry name" value="Kelch-type beta propeller"/>
    <property type="match status" value="2"/>
</dbReference>
<evidence type="ECO:0000313" key="6">
    <source>
        <dbReference type="Proteomes" id="UP001285908"/>
    </source>
</evidence>
<keyword evidence="6" id="KW-1185">Reference proteome</keyword>
<gene>
    <name evidence="5" type="ORF">B0T23DRAFT_122007</name>
</gene>
<feature type="region of interest" description="Disordered" evidence="3">
    <location>
        <begin position="692"/>
        <end position="737"/>
    </location>
</feature>
<comment type="caution">
    <text evidence="5">The sequence shown here is derived from an EMBL/GenBank/DDBJ whole genome shotgun (WGS) entry which is preliminary data.</text>
</comment>